<reference evidence="17" key="2">
    <citation type="submission" date="2020-09" db="EMBL/GenBank/DDBJ databases">
        <authorList>
            <person name="Sun Q."/>
            <person name="Sedlacek I."/>
        </authorList>
    </citation>
    <scope>NUCLEOTIDE SEQUENCE</scope>
    <source>
        <strain evidence="17">CCM 8433</strain>
    </source>
</reference>
<sequence length="378" mass="41452">MVVSNHRPTRVVVDLAAIKANVQQEVQKQQGKRDVFAVVKANGYGHGAVPVAKAALAGGAAGFCVATLDEGIALRENGLTAPILVMGIVEVAWLPLILQYDLAIPVATNLWIEEARAFYQEHQLTGDIAVHVTFDTGMGRIGFQTVEEVLAAMQQLDQTAGFFVEGLFTHFATADDVDFTYFERQNERFKQVINQLPYRPRYVHGSNSAATMWHEDQGNLIRLGIGMYGYNPSGSALTNPYPLQPALSLESALVQVKQVPAGEGIGYGKTYETTVTEWIGTVPIGYADGYVRRMQGFKVLVEGQVCEIVGRVCMDQLMVRLPKAFPVGTKVTLIGKNQGNEITLQEVADYLGTIHYEVICLLSDRIPRDYLNSEGILT</sequence>
<gene>
    <name evidence="17" type="primary">alr</name>
    <name evidence="17" type="ORF">GCM10011482_06390</name>
</gene>
<evidence type="ECO:0000256" key="13">
    <source>
        <dbReference type="HAMAP-Rule" id="MF_01201"/>
    </source>
</evidence>
<evidence type="ECO:0000256" key="3">
    <source>
        <dbReference type="ARBA" id="ARBA00004651"/>
    </source>
</evidence>
<name>A0A917N3S0_9ENTE</name>
<dbReference type="GO" id="GO:0009252">
    <property type="term" value="P:peptidoglycan biosynthetic process"/>
    <property type="evidence" value="ECO:0007669"/>
    <property type="project" value="TreeGrafter"/>
</dbReference>
<dbReference type="InterPro" id="IPR029066">
    <property type="entry name" value="PLP-binding_barrel"/>
</dbReference>
<evidence type="ECO:0000313" key="18">
    <source>
        <dbReference type="Proteomes" id="UP000622610"/>
    </source>
</evidence>
<comment type="function">
    <text evidence="13">Catalyzes the interconversion of L-alanine and D-alanine. May also act on other amino acids.</text>
</comment>
<keyword evidence="7" id="KW-1133">Transmembrane helix</keyword>
<dbReference type="Gene3D" id="2.40.37.10">
    <property type="entry name" value="Lyase, Ornithine Decarboxylase, Chain A, domain 1"/>
    <property type="match status" value="1"/>
</dbReference>
<evidence type="ECO:0000256" key="4">
    <source>
        <dbReference type="ARBA" id="ARBA00022475"/>
    </source>
</evidence>
<comment type="similarity">
    <text evidence="12">In the C-terminal section; belongs to the alanine racemase family.</text>
</comment>
<keyword evidence="4" id="KW-1003">Cell membrane</keyword>
<evidence type="ECO:0000256" key="12">
    <source>
        <dbReference type="ARBA" id="ARBA00061081"/>
    </source>
</evidence>
<evidence type="ECO:0000256" key="9">
    <source>
        <dbReference type="ARBA" id="ARBA00023235"/>
    </source>
</evidence>
<evidence type="ECO:0000256" key="10">
    <source>
        <dbReference type="ARBA" id="ARBA00023251"/>
    </source>
</evidence>
<reference evidence="17" key="1">
    <citation type="journal article" date="2014" name="Int. J. Syst. Evol. Microbiol.">
        <title>Complete genome sequence of Corynebacterium casei LMG S-19264T (=DSM 44701T), isolated from a smear-ripened cheese.</title>
        <authorList>
            <consortium name="US DOE Joint Genome Institute (JGI-PGF)"/>
            <person name="Walter F."/>
            <person name="Albersmeier A."/>
            <person name="Kalinowski J."/>
            <person name="Ruckert C."/>
        </authorList>
    </citation>
    <scope>NUCLEOTIDE SEQUENCE</scope>
    <source>
        <strain evidence="17">CCM 8433</strain>
    </source>
</reference>
<evidence type="ECO:0000256" key="15">
    <source>
        <dbReference type="PIRSR" id="PIRSR600821-52"/>
    </source>
</evidence>
<evidence type="ECO:0000256" key="5">
    <source>
        <dbReference type="ARBA" id="ARBA00022692"/>
    </source>
</evidence>
<dbReference type="InterPro" id="IPR011079">
    <property type="entry name" value="Ala_racemase_C"/>
</dbReference>
<dbReference type="FunFam" id="2.40.37.10:FF:000006">
    <property type="entry name" value="Alanine racemase"/>
    <property type="match status" value="1"/>
</dbReference>
<accession>A0A917N3S0</accession>
<dbReference type="Pfam" id="PF01168">
    <property type="entry name" value="Ala_racemase_N"/>
    <property type="match status" value="1"/>
</dbReference>
<feature type="active site" description="Proton acceptor; specific for L-alanine" evidence="13">
    <location>
        <position position="267"/>
    </location>
</feature>
<comment type="caution">
    <text evidence="17">The sequence shown here is derived from an EMBL/GenBank/DDBJ whole genome shotgun (WGS) entry which is preliminary data.</text>
</comment>
<evidence type="ECO:0000256" key="8">
    <source>
        <dbReference type="ARBA" id="ARBA00023136"/>
    </source>
</evidence>
<comment type="cofactor">
    <cofactor evidence="2 13 14">
        <name>pyridoxal 5'-phosphate</name>
        <dbReference type="ChEBI" id="CHEBI:597326"/>
    </cofactor>
</comment>
<dbReference type="PROSITE" id="PS00395">
    <property type="entry name" value="ALANINE_RACEMASE"/>
    <property type="match status" value="1"/>
</dbReference>
<dbReference type="InterPro" id="IPR001608">
    <property type="entry name" value="Ala_racemase_N"/>
</dbReference>
<protein>
    <recommendedName>
        <fullName evidence="13">Alanine racemase</fullName>
        <ecNumber evidence="13">5.1.1.1</ecNumber>
    </recommendedName>
</protein>
<comment type="similarity">
    <text evidence="11">In the N-terminal section; belongs to the acyltransferase 3 family.</text>
</comment>
<feature type="binding site" evidence="13 15">
    <location>
        <position position="314"/>
    </location>
    <ligand>
        <name>substrate</name>
    </ligand>
</feature>
<dbReference type="GO" id="GO:0005829">
    <property type="term" value="C:cytosol"/>
    <property type="evidence" value="ECO:0007669"/>
    <property type="project" value="TreeGrafter"/>
</dbReference>
<keyword evidence="18" id="KW-1185">Reference proteome</keyword>
<comment type="subcellular location">
    <subcellularLocation>
        <location evidence="3">Cell membrane</location>
        <topology evidence="3">Multi-pass membrane protein</topology>
    </subcellularLocation>
</comment>
<feature type="binding site" evidence="13 15">
    <location>
        <position position="140"/>
    </location>
    <ligand>
        <name>substrate</name>
    </ligand>
</feature>
<dbReference type="GO" id="GO:0030170">
    <property type="term" value="F:pyridoxal phosphate binding"/>
    <property type="evidence" value="ECO:0007669"/>
    <property type="project" value="UniProtKB-UniRule"/>
</dbReference>
<proteinExistence type="inferred from homology"/>
<dbReference type="HAMAP" id="MF_01201">
    <property type="entry name" value="Ala_racemase"/>
    <property type="match status" value="1"/>
</dbReference>
<evidence type="ECO:0000259" key="16">
    <source>
        <dbReference type="SMART" id="SM01005"/>
    </source>
</evidence>
<dbReference type="GO" id="GO:0005886">
    <property type="term" value="C:plasma membrane"/>
    <property type="evidence" value="ECO:0007669"/>
    <property type="project" value="UniProtKB-SubCell"/>
</dbReference>
<dbReference type="EMBL" id="BMDT01000002">
    <property type="protein sequence ID" value="GGI64985.1"/>
    <property type="molecule type" value="Genomic_DNA"/>
</dbReference>
<dbReference type="FunFam" id="3.20.20.10:FF:000002">
    <property type="entry name" value="Alanine racemase"/>
    <property type="match status" value="1"/>
</dbReference>
<dbReference type="GO" id="GO:0030632">
    <property type="term" value="P:D-alanine biosynthetic process"/>
    <property type="evidence" value="ECO:0007669"/>
    <property type="project" value="UniProtKB-UniRule"/>
</dbReference>
<dbReference type="GO" id="GO:0008784">
    <property type="term" value="F:alanine racemase activity"/>
    <property type="evidence" value="ECO:0007669"/>
    <property type="project" value="UniProtKB-UniRule"/>
</dbReference>
<feature type="active site" description="Proton acceptor; specific for D-alanine" evidence="13">
    <location>
        <position position="40"/>
    </location>
</feature>
<dbReference type="AlphaFoldDB" id="A0A917N3S0"/>
<keyword evidence="5" id="KW-0812">Transmembrane</keyword>
<dbReference type="EC" id="5.1.1.1" evidence="13"/>
<dbReference type="SUPFAM" id="SSF51419">
    <property type="entry name" value="PLP-binding barrel"/>
    <property type="match status" value="1"/>
</dbReference>
<dbReference type="PANTHER" id="PTHR30511">
    <property type="entry name" value="ALANINE RACEMASE"/>
    <property type="match status" value="1"/>
</dbReference>
<dbReference type="InterPro" id="IPR009006">
    <property type="entry name" value="Ala_racemase/Decarboxylase_C"/>
</dbReference>
<dbReference type="InterPro" id="IPR000821">
    <property type="entry name" value="Ala_racemase"/>
</dbReference>
<keyword evidence="10" id="KW-0046">Antibiotic resistance</keyword>
<dbReference type="Gene3D" id="3.20.20.10">
    <property type="entry name" value="Alanine racemase"/>
    <property type="match status" value="1"/>
</dbReference>
<evidence type="ECO:0000256" key="7">
    <source>
        <dbReference type="ARBA" id="ARBA00022989"/>
    </source>
</evidence>
<evidence type="ECO:0000256" key="1">
    <source>
        <dbReference type="ARBA" id="ARBA00000316"/>
    </source>
</evidence>
<dbReference type="InterPro" id="IPR020622">
    <property type="entry name" value="Ala_racemase_pyridoxalP-BS"/>
</dbReference>
<dbReference type="SMART" id="SM01005">
    <property type="entry name" value="Ala_racemase_C"/>
    <property type="match status" value="1"/>
</dbReference>
<evidence type="ECO:0000256" key="2">
    <source>
        <dbReference type="ARBA" id="ARBA00001933"/>
    </source>
</evidence>
<dbReference type="RefSeq" id="WP_188366831.1">
    <property type="nucleotide sequence ID" value="NZ_BMDT01000002.1"/>
</dbReference>
<dbReference type="SUPFAM" id="SSF50621">
    <property type="entry name" value="Alanine racemase C-terminal domain-like"/>
    <property type="match status" value="1"/>
</dbReference>
<keyword evidence="9 13" id="KW-0413">Isomerase</keyword>
<comment type="similarity">
    <text evidence="13">Belongs to the alanine racemase family.</text>
</comment>
<dbReference type="Pfam" id="PF00842">
    <property type="entry name" value="Ala_racemase_C"/>
    <property type="match status" value="1"/>
</dbReference>
<dbReference type="CDD" id="cd00430">
    <property type="entry name" value="PLPDE_III_AR"/>
    <property type="match status" value="1"/>
</dbReference>
<dbReference type="PRINTS" id="PR00992">
    <property type="entry name" value="ALARACEMASE"/>
</dbReference>
<evidence type="ECO:0000313" key="17">
    <source>
        <dbReference type="EMBL" id="GGI64985.1"/>
    </source>
</evidence>
<feature type="domain" description="Alanine racemase C-terminal" evidence="16">
    <location>
        <begin position="246"/>
        <end position="371"/>
    </location>
</feature>
<dbReference type="PANTHER" id="PTHR30511:SF0">
    <property type="entry name" value="ALANINE RACEMASE, CATABOLIC-RELATED"/>
    <property type="match status" value="1"/>
</dbReference>
<evidence type="ECO:0000256" key="11">
    <source>
        <dbReference type="ARBA" id="ARBA00060905"/>
    </source>
</evidence>
<keyword evidence="6 13" id="KW-0663">Pyridoxal phosphate</keyword>
<dbReference type="NCBIfam" id="TIGR00492">
    <property type="entry name" value="alr"/>
    <property type="match status" value="1"/>
</dbReference>
<keyword evidence="8" id="KW-0472">Membrane</keyword>
<evidence type="ECO:0000256" key="14">
    <source>
        <dbReference type="PIRSR" id="PIRSR600821-50"/>
    </source>
</evidence>
<dbReference type="GO" id="GO:0046677">
    <property type="term" value="P:response to antibiotic"/>
    <property type="evidence" value="ECO:0007669"/>
    <property type="project" value="UniProtKB-KW"/>
</dbReference>
<feature type="modified residue" description="N6-(pyridoxal phosphate)lysine" evidence="13 14">
    <location>
        <position position="40"/>
    </location>
</feature>
<comment type="catalytic activity">
    <reaction evidence="1 13">
        <text>L-alanine = D-alanine</text>
        <dbReference type="Rhea" id="RHEA:20249"/>
        <dbReference type="ChEBI" id="CHEBI:57416"/>
        <dbReference type="ChEBI" id="CHEBI:57972"/>
        <dbReference type="EC" id="5.1.1.1"/>
    </reaction>
</comment>
<comment type="pathway">
    <text evidence="13">Amino-acid biosynthesis; D-alanine biosynthesis; D-alanine from L-alanine: step 1/1.</text>
</comment>
<dbReference type="Proteomes" id="UP000622610">
    <property type="component" value="Unassembled WGS sequence"/>
</dbReference>
<evidence type="ECO:0000256" key="6">
    <source>
        <dbReference type="ARBA" id="ARBA00022898"/>
    </source>
</evidence>
<organism evidence="17 18">
    <name type="scientific">Enterococcus alcedinis</name>
    <dbReference type="NCBI Taxonomy" id="1274384"/>
    <lineage>
        <taxon>Bacteria</taxon>
        <taxon>Bacillati</taxon>
        <taxon>Bacillota</taxon>
        <taxon>Bacilli</taxon>
        <taxon>Lactobacillales</taxon>
        <taxon>Enterococcaceae</taxon>
        <taxon>Enterococcus</taxon>
    </lineage>
</organism>